<dbReference type="InterPro" id="IPR001264">
    <property type="entry name" value="Glyco_trans_51"/>
</dbReference>
<evidence type="ECO:0000256" key="8">
    <source>
        <dbReference type="ARBA" id="ARBA00022960"/>
    </source>
</evidence>
<dbReference type="PANTHER" id="PTHR32282:SF33">
    <property type="entry name" value="PEPTIDOGLYCAN GLYCOSYLTRANSFERASE"/>
    <property type="match status" value="1"/>
</dbReference>
<evidence type="ECO:0000256" key="14">
    <source>
        <dbReference type="SAM" id="MobiDB-lite"/>
    </source>
</evidence>
<dbReference type="Gene3D" id="1.10.3810.10">
    <property type="entry name" value="Biosynthetic peptidoglycan transglycosylase-like"/>
    <property type="match status" value="1"/>
</dbReference>
<dbReference type="GO" id="GO:0030288">
    <property type="term" value="C:outer membrane-bounded periplasmic space"/>
    <property type="evidence" value="ECO:0007669"/>
    <property type="project" value="TreeGrafter"/>
</dbReference>
<dbReference type="GO" id="GO:0006508">
    <property type="term" value="P:proteolysis"/>
    <property type="evidence" value="ECO:0007669"/>
    <property type="project" value="UniProtKB-KW"/>
</dbReference>
<organism evidence="16 17">
    <name type="scientific">Galactobacter valiniphilus</name>
    <dbReference type="NCBI Taxonomy" id="2676122"/>
    <lineage>
        <taxon>Bacteria</taxon>
        <taxon>Bacillati</taxon>
        <taxon>Actinomycetota</taxon>
        <taxon>Actinomycetes</taxon>
        <taxon>Micrococcales</taxon>
        <taxon>Micrococcaceae</taxon>
        <taxon>Galactobacter</taxon>
    </lineage>
</organism>
<keyword evidence="10" id="KW-0511">Multifunctional enzyme</keyword>
<evidence type="ECO:0000313" key="17">
    <source>
        <dbReference type="Proteomes" id="UP000265419"/>
    </source>
</evidence>
<accession>A0A399JE04</accession>
<evidence type="ECO:0000256" key="13">
    <source>
        <dbReference type="ARBA" id="ARBA00049902"/>
    </source>
</evidence>
<keyword evidence="8" id="KW-0133">Cell shape</keyword>
<keyword evidence="17" id="KW-1185">Reference proteome</keyword>
<feature type="region of interest" description="Disordered" evidence="14">
    <location>
        <begin position="754"/>
        <end position="841"/>
    </location>
</feature>
<evidence type="ECO:0000256" key="4">
    <source>
        <dbReference type="ARBA" id="ARBA00022670"/>
    </source>
</evidence>
<evidence type="ECO:0000256" key="3">
    <source>
        <dbReference type="ARBA" id="ARBA00022645"/>
    </source>
</evidence>
<evidence type="ECO:0000256" key="6">
    <source>
        <dbReference type="ARBA" id="ARBA00022679"/>
    </source>
</evidence>
<evidence type="ECO:0000256" key="9">
    <source>
        <dbReference type="ARBA" id="ARBA00022984"/>
    </source>
</evidence>
<evidence type="ECO:0000256" key="2">
    <source>
        <dbReference type="ARBA" id="ARBA00007739"/>
    </source>
</evidence>
<dbReference type="SUPFAM" id="SSF53955">
    <property type="entry name" value="Lysozyme-like"/>
    <property type="match status" value="1"/>
</dbReference>
<dbReference type="InterPro" id="IPR036950">
    <property type="entry name" value="PBP_transglycosylase"/>
</dbReference>
<evidence type="ECO:0000256" key="12">
    <source>
        <dbReference type="ARBA" id="ARBA00034000"/>
    </source>
</evidence>
<evidence type="ECO:0000259" key="15">
    <source>
        <dbReference type="Pfam" id="PF00912"/>
    </source>
</evidence>
<dbReference type="Pfam" id="PF00912">
    <property type="entry name" value="Transgly"/>
    <property type="match status" value="1"/>
</dbReference>
<gene>
    <name evidence="16" type="ORF">DWB68_00775</name>
</gene>
<name>A0A399JE04_9MICC</name>
<keyword evidence="5" id="KW-0328">Glycosyltransferase</keyword>
<feature type="domain" description="Glycosyl transferase family 51" evidence="15">
    <location>
        <begin position="101"/>
        <end position="289"/>
    </location>
</feature>
<dbReference type="GO" id="GO:0071555">
    <property type="term" value="P:cell wall organization"/>
    <property type="evidence" value="ECO:0007669"/>
    <property type="project" value="UniProtKB-KW"/>
</dbReference>
<keyword evidence="11" id="KW-0961">Cell wall biogenesis/degradation</keyword>
<evidence type="ECO:0000256" key="7">
    <source>
        <dbReference type="ARBA" id="ARBA00022801"/>
    </source>
</evidence>
<evidence type="ECO:0000256" key="10">
    <source>
        <dbReference type="ARBA" id="ARBA00023268"/>
    </source>
</evidence>
<proteinExistence type="inferred from homology"/>
<dbReference type="PANTHER" id="PTHR32282">
    <property type="entry name" value="BINDING PROTEIN TRANSPEPTIDASE, PUTATIVE-RELATED"/>
    <property type="match status" value="1"/>
</dbReference>
<dbReference type="GO" id="GO:0008955">
    <property type="term" value="F:peptidoglycan glycosyltransferase activity"/>
    <property type="evidence" value="ECO:0007669"/>
    <property type="project" value="UniProtKB-EC"/>
</dbReference>
<feature type="compositionally biased region" description="Low complexity" evidence="14">
    <location>
        <begin position="780"/>
        <end position="803"/>
    </location>
</feature>
<dbReference type="GO" id="GO:0008360">
    <property type="term" value="P:regulation of cell shape"/>
    <property type="evidence" value="ECO:0007669"/>
    <property type="project" value="UniProtKB-KW"/>
</dbReference>
<evidence type="ECO:0000256" key="11">
    <source>
        <dbReference type="ARBA" id="ARBA00023316"/>
    </source>
</evidence>
<dbReference type="Gene3D" id="3.40.710.10">
    <property type="entry name" value="DD-peptidase/beta-lactamase superfamily"/>
    <property type="match status" value="1"/>
</dbReference>
<dbReference type="InterPro" id="IPR012338">
    <property type="entry name" value="Beta-lactam/transpept-like"/>
</dbReference>
<comment type="similarity">
    <text evidence="2">In the N-terminal section; belongs to the glycosyltransferase 51 family.</text>
</comment>
<keyword evidence="3" id="KW-0121">Carboxypeptidase</keyword>
<keyword evidence="7" id="KW-0378">Hydrolase</keyword>
<sequence length="841" mass="89559">MSGTVAYSHVVMRFSVSPACILEGMAERTSPLINTATTLGKVVAFFLGSAVAGALVAGTMVPLAVGASKATEVAAGAYDSIEIPTENAAIAQPSTLLDREGNVLAKFFVQNRKSVSLKNISPWMQKAIISIEDERFYEHGGVDARGIARALVSNLSGAGKQGASTITQQYVANLNVNNQQAEGRSEDEIARNGNKDISDKVKEIKWANEIETKMSKDQILQGYLNLVPFAGATYGVEAASERWFSKSAKDLNIAEAALLAGMVQRPTLYNPEVNPKAATQRRNVVLGAMLKTGAITRDEYNKAVKSKIAIDPSEDTSGCATAEGAAYFCQYVFNEVKLNPIFGKTVQERQSLLFRGGLTIKTTLDPRLQKAAETQVVKTVPIGDPGGLGAALVTRENSTGEVLAMAQNTKFGTGKGKTKNQYTQYNFTADSAHGGSGGFQGGSTAKPWTALAWIEAGHSMNDAVDAKRDDYGPTTQWKASCVYGGTVQAQWANLGNSINGMKKSMSAKYGLYWSVNTATVAEAYKLDTCKIAAQAERLGLLEGQRVTVAKRDEQNQVVYETNKAGKKVVATETVAVTPKVLASPGPSFVLGSQNVTPLAQARAFSTFAQEGVQCENTVLLEVKQRNGKLINLPETECKRLYDKEVIDELNGTLTQIAKLRIVKGSFGASVGGKTGTNNNASSTWFAGYTSGLTTVSWFGNKDGTVKKGLNNGAELRGAKMYGKDSMTFAGPLWTQYMAKVYDLYPHETIERTDLASPSATGGKAASTGTGTGKGTGSGSGSTKSADPSSSAKSTDGTKSTDSTKSPEKTKEPEKTKTPEKTKEPVKTKQPEKTKTPEKTKD</sequence>
<dbReference type="Proteomes" id="UP000265419">
    <property type="component" value="Unassembled WGS sequence"/>
</dbReference>
<dbReference type="SUPFAM" id="SSF56601">
    <property type="entry name" value="beta-lactamase/transpeptidase-like"/>
    <property type="match status" value="1"/>
</dbReference>
<feature type="compositionally biased region" description="Gly residues" evidence="14">
    <location>
        <begin position="769"/>
        <end position="779"/>
    </location>
</feature>
<dbReference type="GO" id="GO:0009002">
    <property type="term" value="F:serine-type D-Ala-D-Ala carboxypeptidase activity"/>
    <property type="evidence" value="ECO:0007669"/>
    <property type="project" value="UniProtKB-EC"/>
</dbReference>
<comment type="catalytic activity">
    <reaction evidence="13">
        <text>[GlcNAc-(1-&gt;4)-Mur2Ac(oyl-L-Ala-gamma-D-Glu-L-Lys-D-Ala-D-Ala)](n)-di-trans,octa-cis-undecaprenyl diphosphate + beta-D-GlcNAc-(1-&gt;4)-Mur2Ac(oyl-L-Ala-gamma-D-Glu-L-Lys-D-Ala-D-Ala)-di-trans,octa-cis-undecaprenyl diphosphate = [GlcNAc-(1-&gt;4)-Mur2Ac(oyl-L-Ala-gamma-D-Glu-L-Lys-D-Ala-D-Ala)](n+1)-di-trans,octa-cis-undecaprenyl diphosphate + di-trans,octa-cis-undecaprenyl diphosphate + H(+)</text>
        <dbReference type="Rhea" id="RHEA:23708"/>
        <dbReference type="Rhea" id="RHEA-COMP:9602"/>
        <dbReference type="Rhea" id="RHEA-COMP:9603"/>
        <dbReference type="ChEBI" id="CHEBI:15378"/>
        <dbReference type="ChEBI" id="CHEBI:58405"/>
        <dbReference type="ChEBI" id="CHEBI:60033"/>
        <dbReference type="ChEBI" id="CHEBI:78435"/>
        <dbReference type="EC" id="2.4.99.28"/>
    </reaction>
</comment>
<feature type="compositionally biased region" description="Basic and acidic residues" evidence="14">
    <location>
        <begin position="804"/>
        <end position="841"/>
    </location>
</feature>
<protein>
    <submittedName>
        <fullName evidence="16">Penicillin-binding protein</fullName>
    </submittedName>
</protein>
<evidence type="ECO:0000313" key="16">
    <source>
        <dbReference type="EMBL" id="RII43795.1"/>
    </source>
</evidence>
<dbReference type="AlphaFoldDB" id="A0A399JE04"/>
<dbReference type="FunFam" id="1.10.3810.10:FF:000001">
    <property type="entry name" value="Penicillin-binding protein 1A"/>
    <property type="match status" value="1"/>
</dbReference>
<dbReference type="GO" id="GO:0009252">
    <property type="term" value="P:peptidoglycan biosynthetic process"/>
    <property type="evidence" value="ECO:0007669"/>
    <property type="project" value="UniProtKB-KW"/>
</dbReference>
<comment type="caution">
    <text evidence="16">The sequence shown here is derived from an EMBL/GenBank/DDBJ whole genome shotgun (WGS) entry which is preliminary data.</text>
</comment>
<reference evidence="16 17" key="1">
    <citation type="submission" date="2018-07" db="EMBL/GenBank/DDBJ databases">
        <title>Arthrobacter sp. nov., isolated from raw cow's milk with high bacterial count.</title>
        <authorList>
            <person name="Hahne J."/>
            <person name="Isele D."/>
            <person name="Lipski A."/>
        </authorList>
    </citation>
    <scope>NUCLEOTIDE SEQUENCE [LARGE SCALE GENOMIC DNA]</scope>
    <source>
        <strain evidence="16 17">JZ R-35</strain>
    </source>
</reference>
<dbReference type="InterPro" id="IPR023346">
    <property type="entry name" value="Lysozyme-like_dom_sf"/>
</dbReference>
<dbReference type="EMBL" id="QQXK01000001">
    <property type="protein sequence ID" value="RII43795.1"/>
    <property type="molecule type" value="Genomic_DNA"/>
</dbReference>
<keyword evidence="4" id="KW-0645">Protease</keyword>
<keyword evidence="6" id="KW-0808">Transferase</keyword>
<evidence type="ECO:0000256" key="1">
    <source>
        <dbReference type="ARBA" id="ARBA00007090"/>
    </source>
</evidence>
<comment type="catalytic activity">
    <reaction evidence="12">
        <text>Preferential cleavage: (Ac)2-L-Lys-D-Ala-|-D-Ala. Also transpeptidation of peptidyl-alanyl moieties that are N-acyl substituents of D-alanine.</text>
        <dbReference type="EC" id="3.4.16.4"/>
    </reaction>
</comment>
<comment type="similarity">
    <text evidence="1">In the C-terminal section; belongs to the transpeptidase family.</text>
</comment>
<evidence type="ECO:0000256" key="5">
    <source>
        <dbReference type="ARBA" id="ARBA00022676"/>
    </source>
</evidence>
<keyword evidence="9" id="KW-0573">Peptidoglycan synthesis</keyword>
<dbReference type="InterPro" id="IPR050396">
    <property type="entry name" value="Glycosyltr_51/Transpeptidase"/>
</dbReference>
<feature type="compositionally biased region" description="Low complexity" evidence="14">
    <location>
        <begin position="758"/>
        <end position="768"/>
    </location>
</feature>